<feature type="domain" description="Ubiquitin-like" evidence="1">
    <location>
        <begin position="8"/>
        <end position="83"/>
    </location>
</feature>
<dbReference type="CDD" id="cd20336">
    <property type="entry name" value="Rcat_RBR"/>
    <property type="match status" value="1"/>
</dbReference>
<evidence type="ECO:0000313" key="3">
    <source>
        <dbReference type="Proteomes" id="UP000838412"/>
    </source>
</evidence>
<dbReference type="OrthoDB" id="419317at2759"/>
<dbReference type="SUPFAM" id="SSF54236">
    <property type="entry name" value="Ubiquitin-like"/>
    <property type="match status" value="1"/>
</dbReference>
<dbReference type="Proteomes" id="UP000838412">
    <property type="component" value="Chromosome 14"/>
</dbReference>
<dbReference type="InterPro" id="IPR000626">
    <property type="entry name" value="Ubiquitin-like_dom"/>
</dbReference>
<evidence type="ECO:0000313" key="2">
    <source>
        <dbReference type="EMBL" id="CAH1244597.1"/>
    </source>
</evidence>
<keyword evidence="3" id="KW-1185">Reference proteome</keyword>
<dbReference type="Pfam" id="PF22191">
    <property type="entry name" value="IBR_1"/>
    <property type="match status" value="1"/>
</dbReference>
<dbReference type="SUPFAM" id="SSF57850">
    <property type="entry name" value="RING/U-box"/>
    <property type="match status" value="1"/>
</dbReference>
<dbReference type="GO" id="GO:0004842">
    <property type="term" value="F:ubiquitin-protein transferase activity"/>
    <property type="evidence" value="ECO:0007669"/>
    <property type="project" value="InterPro"/>
</dbReference>
<dbReference type="Pfam" id="PF00240">
    <property type="entry name" value="ubiquitin"/>
    <property type="match status" value="1"/>
</dbReference>
<organism evidence="2 3">
    <name type="scientific">Branchiostoma lanceolatum</name>
    <name type="common">Common lancelet</name>
    <name type="synonym">Amphioxus lanceolatum</name>
    <dbReference type="NCBI Taxonomy" id="7740"/>
    <lineage>
        <taxon>Eukaryota</taxon>
        <taxon>Metazoa</taxon>
        <taxon>Chordata</taxon>
        <taxon>Cephalochordata</taxon>
        <taxon>Leptocardii</taxon>
        <taxon>Amphioxiformes</taxon>
        <taxon>Branchiostomatidae</taxon>
        <taxon>Branchiostoma</taxon>
    </lineage>
</organism>
<protein>
    <submittedName>
        <fullName evidence="2">UBB protein</fullName>
    </submittedName>
</protein>
<reference evidence="2" key="1">
    <citation type="submission" date="2022-01" db="EMBL/GenBank/DDBJ databases">
        <authorList>
            <person name="Braso-Vives M."/>
        </authorList>
    </citation>
    <scope>NUCLEOTIDE SEQUENCE</scope>
</reference>
<evidence type="ECO:0000259" key="1">
    <source>
        <dbReference type="SMART" id="SM00213"/>
    </source>
</evidence>
<dbReference type="EMBL" id="OV696699">
    <property type="protein sequence ID" value="CAH1244597.1"/>
    <property type="molecule type" value="Genomic_DNA"/>
</dbReference>
<dbReference type="InterPro" id="IPR029071">
    <property type="entry name" value="Ubiquitin-like_domsf"/>
</dbReference>
<dbReference type="Gene3D" id="1.20.120.1750">
    <property type="match status" value="1"/>
</dbReference>
<name>A0A8J9YZP9_BRALA</name>
<dbReference type="Gene3D" id="3.10.20.90">
    <property type="entry name" value="Phosphatidylinositol 3-kinase Catalytic Subunit, Chain A, domain 1"/>
    <property type="match status" value="1"/>
</dbReference>
<proteinExistence type="predicted"/>
<dbReference type="InterPro" id="IPR031127">
    <property type="entry name" value="E3_UB_ligase_RBR"/>
</dbReference>
<dbReference type="GO" id="GO:0016567">
    <property type="term" value="P:protein ubiquitination"/>
    <property type="evidence" value="ECO:0007669"/>
    <property type="project" value="InterPro"/>
</dbReference>
<dbReference type="AlphaFoldDB" id="A0A8J9YZP9"/>
<accession>A0A8J9YZP9</accession>
<dbReference type="SMART" id="SM00213">
    <property type="entry name" value="UBQ"/>
    <property type="match status" value="1"/>
</dbReference>
<gene>
    <name evidence="2" type="primary">UBB</name>
    <name evidence="2" type="ORF">BLAG_LOCUS7195</name>
</gene>
<dbReference type="PANTHER" id="PTHR11685">
    <property type="entry name" value="RBR FAMILY RING FINGER AND IBR DOMAIN-CONTAINING"/>
    <property type="match status" value="1"/>
</dbReference>
<sequence length="349" mass="39410">MPEEKDIWQIFVRGIRGGTDIVRIHKDAKVNELINKISELNGIPPDTQRLLFACTQLVYDDTETKCLSDYKVKDHSNLTVVMRLKGGSDILEDLSPPPKQLDEDVETTEAPDMISWEDGPYTPRAKMSCGHAITPDTLTTFCESLLTAGKYVFKCPYIDPIEGKCRKEWPYLEVRRLAVLTADERKQFETKISDNYLRKGRGIQDCPKCHSFCGRINKKDKRVVCPLCSASDGVEFHFCWHCLHKWVGGGTETCGNDNCSGEDPRLKILRDCTKKTIVSVQDCPAVRACPKCGMLIEHEKDCKHMTCVCGQKFCFICLKKPDQYGSYQCGSYNSPCEIADVQKTIPADD</sequence>